<protein>
    <submittedName>
        <fullName evidence="2">Uncharacterized protein</fullName>
    </submittedName>
</protein>
<organism evidence="2 3">
    <name type="scientific">Paenibacillus hunanensis</name>
    <dbReference type="NCBI Taxonomy" id="539262"/>
    <lineage>
        <taxon>Bacteria</taxon>
        <taxon>Bacillati</taxon>
        <taxon>Bacillota</taxon>
        <taxon>Bacilli</taxon>
        <taxon>Bacillales</taxon>
        <taxon>Paenibacillaceae</taxon>
        <taxon>Paenibacillus</taxon>
    </lineage>
</organism>
<sequence>MAQIQKNEAATKDQETAQPPVSENSKNPTTGPVKITLDEYQKQHDVHIGLIASYRYEALEHPELLQDKTDAEWTSALQEQSKKHY</sequence>
<comment type="caution">
    <text evidence="2">The sequence shown here is derived from an EMBL/GenBank/DDBJ whole genome shotgun (WGS) entry which is preliminary data.</text>
</comment>
<evidence type="ECO:0000313" key="2">
    <source>
        <dbReference type="EMBL" id="MDR6243149.1"/>
    </source>
</evidence>
<name>A0ABU1IV45_9BACL</name>
<gene>
    <name evidence="2" type="ORF">JOC58_001034</name>
</gene>
<dbReference type="EMBL" id="JAVDQH010000003">
    <property type="protein sequence ID" value="MDR6243149.1"/>
    <property type="molecule type" value="Genomic_DNA"/>
</dbReference>
<keyword evidence="3" id="KW-1185">Reference proteome</keyword>
<reference evidence="2 3" key="1">
    <citation type="submission" date="2023-07" db="EMBL/GenBank/DDBJ databases">
        <title>Genomic Encyclopedia of Type Strains, Phase IV (KMG-IV): sequencing the most valuable type-strain genomes for metagenomic binning, comparative biology and taxonomic classification.</title>
        <authorList>
            <person name="Goeker M."/>
        </authorList>
    </citation>
    <scope>NUCLEOTIDE SEQUENCE [LARGE SCALE GENOMIC DNA]</scope>
    <source>
        <strain evidence="2 3">DSM 22170</strain>
    </source>
</reference>
<accession>A0ABU1IV45</accession>
<feature type="region of interest" description="Disordered" evidence="1">
    <location>
        <begin position="1"/>
        <end position="33"/>
    </location>
</feature>
<dbReference type="Proteomes" id="UP001185028">
    <property type="component" value="Unassembled WGS sequence"/>
</dbReference>
<evidence type="ECO:0000256" key="1">
    <source>
        <dbReference type="SAM" id="MobiDB-lite"/>
    </source>
</evidence>
<feature type="compositionally biased region" description="Polar residues" evidence="1">
    <location>
        <begin position="16"/>
        <end position="30"/>
    </location>
</feature>
<evidence type="ECO:0000313" key="3">
    <source>
        <dbReference type="Proteomes" id="UP001185028"/>
    </source>
</evidence>
<proteinExistence type="predicted"/>